<evidence type="ECO:0000313" key="3">
    <source>
        <dbReference type="Proteomes" id="UP001202248"/>
    </source>
</evidence>
<proteinExistence type="predicted"/>
<keyword evidence="3" id="KW-1185">Reference proteome</keyword>
<dbReference type="InterPro" id="IPR032173">
    <property type="entry name" value="DUF5007"/>
</dbReference>
<reference evidence="2 3" key="1">
    <citation type="submission" date="2022-02" db="EMBL/GenBank/DDBJ databases">
        <authorList>
            <person name="Min J."/>
        </authorList>
    </citation>
    <scope>NUCLEOTIDE SEQUENCE [LARGE SCALE GENOMIC DNA]</scope>
    <source>
        <strain evidence="2 3">GR10-1</strain>
    </source>
</reference>
<dbReference type="Proteomes" id="UP001202248">
    <property type="component" value="Unassembled WGS sequence"/>
</dbReference>
<organism evidence="2 3">
    <name type="scientific">Niabella ginsengisoli</name>
    <dbReference type="NCBI Taxonomy" id="522298"/>
    <lineage>
        <taxon>Bacteria</taxon>
        <taxon>Pseudomonadati</taxon>
        <taxon>Bacteroidota</taxon>
        <taxon>Chitinophagia</taxon>
        <taxon>Chitinophagales</taxon>
        <taxon>Chitinophagaceae</taxon>
        <taxon>Niabella</taxon>
    </lineage>
</organism>
<gene>
    <name evidence="2" type="ORF">MKP09_04900</name>
</gene>
<dbReference type="Pfam" id="PF16398">
    <property type="entry name" value="DUF5007"/>
    <property type="match status" value="1"/>
</dbReference>
<name>A0ABS9SG01_9BACT</name>
<evidence type="ECO:0000256" key="1">
    <source>
        <dbReference type="SAM" id="SignalP"/>
    </source>
</evidence>
<dbReference type="PROSITE" id="PS51257">
    <property type="entry name" value="PROKAR_LIPOPROTEIN"/>
    <property type="match status" value="1"/>
</dbReference>
<keyword evidence="1" id="KW-0732">Signal</keyword>
<dbReference type="EMBL" id="JAKWBL010000001">
    <property type="protein sequence ID" value="MCH5597286.1"/>
    <property type="molecule type" value="Genomic_DNA"/>
</dbReference>
<feature type="signal peptide" evidence="1">
    <location>
        <begin position="1"/>
        <end position="29"/>
    </location>
</feature>
<dbReference type="RefSeq" id="WP_240826681.1">
    <property type="nucleotide sequence ID" value="NZ_JAKWBL010000001.1"/>
</dbReference>
<comment type="caution">
    <text evidence="2">The sequence shown here is derived from an EMBL/GenBank/DDBJ whole genome shotgun (WGS) entry which is preliminary data.</text>
</comment>
<accession>A0ABS9SG01</accession>
<feature type="chain" id="PRO_5045207809" evidence="1">
    <location>
        <begin position="30"/>
        <end position="351"/>
    </location>
</feature>
<sequence length="351" mass="39683">MNNYNKYMNRIFSRKAGYVLVLLVASALACKKYLPQERNTVGADSQFTIDLYEPYLGRTTYFTNNFFKGSTTYPADFKIINVRRVTGETANELTEAFPVKVWKKAYDGSESSLAEIEAKRVTEYHPILEMSPHTGNITFWSSGRSEFILPQPDSGYLFDVELSNSGGRRFYRNLKVKPLRESPTIPSNLDIYTGQPVRENFGISVIANVVGAKDDRRFLGSGDVDVYIRKVEPSVGNTITFRFLDTLFNPLNPSIFSETDWENLVHGFNMQKTATYVKYDVAYPIPLANIPTKYTTTDGATAAVRFKYSRIGFGGARINSQFGLNFGIFEPGDWEIIFAFKTDVPKTTDDL</sequence>
<protein>
    <submittedName>
        <fullName evidence="2">DUF5007 domain-containing protein</fullName>
    </submittedName>
</protein>
<evidence type="ECO:0000313" key="2">
    <source>
        <dbReference type="EMBL" id="MCH5597286.1"/>
    </source>
</evidence>